<evidence type="ECO:0000313" key="2">
    <source>
        <dbReference type="Proteomes" id="UP000319671"/>
    </source>
</evidence>
<dbReference type="AlphaFoldDB" id="A0A561CTU6"/>
<sequence length="80" mass="9246">MGKLLAKTKGVLTLARGEHFEHKKKNHPGNFPKDSLTEKHVKEAIGDEELIVTQEAFKNRIEDEDEQRVDTGRWLPNHMK</sequence>
<proteinExistence type="predicted"/>
<accession>A0A561CTU6</accession>
<dbReference type="EMBL" id="VIVN01000013">
    <property type="protein sequence ID" value="TWD94514.1"/>
    <property type="molecule type" value="Genomic_DNA"/>
</dbReference>
<dbReference type="Proteomes" id="UP000319671">
    <property type="component" value="Unassembled WGS sequence"/>
</dbReference>
<keyword evidence="2" id="KW-1185">Reference proteome</keyword>
<name>A0A561CTU6_9BACI</name>
<organism evidence="1 2">
    <name type="scientific">Neobacillus bataviensis</name>
    <dbReference type="NCBI Taxonomy" id="220685"/>
    <lineage>
        <taxon>Bacteria</taxon>
        <taxon>Bacillati</taxon>
        <taxon>Bacillota</taxon>
        <taxon>Bacilli</taxon>
        <taxon>Bacillales</taxon>
        <taxon>Bacillaceae</taxon>
        <taxon>Neobacillus</taxon>
    </lineage>
</organism>
<reference evidence="1 2" key="1">
    <citation type="submission" date="2019-06" db="EMBL/GenBank/DDBJ databases">
        <title>Sorghum-associated microbial communities from plants grown in Nebraska, USA.</title>
        <authorList>
            <person name="Schachtman D."/>
        </authorList>
    </citation>
    <scope>NUCLEOTIDE SEQUENCE [LARGE SCALE GENOMIC DNA]</scope>
    <source>
        <strain evidence="1 2">2482</strain>
    </source>
</reference>
<comment type="caution">
    <text evidence="1">The sequence shown here is derived from an EMBL/GenBank/DDBJ whole genome shotgun (WGS) entry which is preliminary data.</text>
</comment>
<evidence type="ECO:0000313" key="1">
    <source>
        <dbReference type="EMBL" id="TWD94514.1"/>
    </source>
</evidence>
<gene>
    <name evidence="1" type="ORF">FB550_11346</name>
</gene>
<protein>
    <submittedName>
        <fullName evidence="1">Uncharacterized protein</fullName>
    </submittedName>
</protein>